<dbReference type="GeneID" id="83219853"/>
<evidence type="ECO:0000256" key="1">
    <source>
        <dbReference type="SAM" id="MobiDB-lite"/>
    </source>
</evidence>
<organism evidence="3 4">
    <name type="scientific">Lichtheimia ornata</name>
    <dbReference type="NCBI Taxonomy" id="688661"/>
    <lineage>
        <taxon>Eukaryota</taxon>
        <taxon>Fungi</taxon>
        <taxon>Fungi incertae sedis</taxon>
        <taxon>Mucoromycota</taxon>
        <taxon>Mucoromycotina</taxon>
        <taxon>Mucoromycetes</taxon>
        <taxon>Mucorales</taxon>
        <taxon>Lichtheimiaceae</taxon>
        <taxon>Lichtheimia</taxon>
    </lineage>
</organism>
<accession>A0AAD7XPJ1</accession>
<proteinExistence type="predicted"/>
<feature type="compositionally biased region" description="Acidic residues" evidence="1">
    <location>
        <begin position="335"/>
        <end position="348"/>
    </location>
</feature>
<comment type="caution">
    <text evidence="3">The sequence shown here is derived from an EMBL/GenBank/DDBJ whole genome shotgun (WGS) entry which is preliminary data.</text>
</comment>
<evidence type="ECO:0000259" key="2">
    <source>
        <dbReference type="SMART" id="SM01126"/>
    </source>
</evidence>
<name>A0AAD7XPJ1_9FUNG</name>
<dbReference type="SMART" id="SM01126">
    <property type="entry name" value="DDE_Tnp_IS1595"/>
    <property type="match status" value="1"/>
</dbReference>
<dbReference type="InterPro" id="IPR024445">
    <property type="entry name" value="Tnp_ISXO2-like"/>
</dbReference>
<protein>
    <recommendedName>
        <fullName evidence="2">ISXO2-like transposase domain-containing protein</fullName>
    </recommendedName>
</protein>
<keyword evidence="4" id="KW-1185">Reference proteome</keyword>
<dbReference type="EMBL" id="JARTCD010000131">
    <property type="protein sequence ID" value="KAJ8651904.1"/>
    <property type="molecule type" value="Genomic_DNA"/>
</dbReference>
<reference evidence="3 4" key="1">
    <citation type="submission" date="2023-03" db="EMBL/GenBank/DDBJ databases">
        <title>Genome sequence of Lichtheimia ornata CBS 291.66.</title>
        <authorList>
            <person name="Mohabir J.T."/>
            <person name="Shea T.P."/>
            <person name="Kurbessoian T."/>
            <person name="Berby B."/>
            <person name="Fontaine J."/>
            <person name="Livny J."/>
            <person name="Gnirke A."/>
            <person name="Stajich J.E."/>
            <person name="Cuomo C.A."/>
        </authorList>
    </citation>
    <scope>NUCLEOTIDE SEQUENCE [LARGE SCALE GENOMIC DNA]</scope>
    <source>
        <strain evidence="3">CBS 291.66</strain>
    </source>
</reference>
<dbReference type="AlphaFoldDB" id="A0AAD7XPJ1"/>
<gene>
    <name evidence="3" type="ORF">O0I10_012510</name>
</gene>
<dbReference type="PANTHER" id="PTHR47163">
    <property type="entry name" value="DDE_TNP_IS1595 DOMAIN-CONTAINING PROTEIN"/>
    <property type="match status" value="1"/>
</dbReference>
<feature type="compositionally biased region" description="Acidic residues" evidence="1">
    <location>
        <begin position="316"/>
        <end position="328"/>
    </location>
</feature>
<evidence type="ECO:0000313" key="4">
    <source>
        <dbReference type="Proteomes" id="UP001234581"/>
    </source>
</evidence>
<feature type="domain" description="ISXO2-like transposase" evidence="2">
    <location>
        <begin position="103"/>
        <end position="247"/>
    </location>
</feature>
<dbReference type="PANTHER" id="PTHR47163:SF2">
    <property type="entry name" value="SI:DKEY-17M8.2"/>
    <property type="match status" value="1"/>
</dbReference>
<dbReference type="RefSeq" id="XP_058336818.1">
    <property type="nucleotide sequence ID" value="XM_058492409.1"/>
</dbReference>
<feature type="region of interest" description="Disordered" evidence="1">
    <location>
        <begin position="297"/>
        <end position="348"/>
    </location>
</feature>
<dbReference type="InterPro" id="IPR053164">
    <property type="entry name" value="IS1016-like_transposase"/>
</dbReference>
<dbReference type="Proteomes" id="UP001234581">
    <property type="component" value="Unassembled WGS sequence"/>
</dbReference>
<dbReference type="Pfam" id="PF12762">
    <property type="entry name" value="DDE_Tnp_IS1595"/>
    <property type="match status" value="1"/>
</dbReference>
<sequence>MTLNNFTRDGLMWQCPSAACGCRPGKGSRERRALKSGSFFSNRNLGVHLALQGLWGLLHGMSQQTITSMLRTSRITVRRLARDYHLLLEADLTREDMHVGGYTETGERIIVQIDESKFGKRKDNRGHPVEGVWVLGGVELTPQRKIFLAVVPRRDAETLTQVICHFIKPGSLIHSDGWSAYSGLRDTEGMYWVHQAVNHRIEFVTEEGVHTNNIEGTWAGIKRGITERQRTKQMTPWKLIEFIWRRKHSEDWWGGLLSSLRDVAFETIDDGREEGELSHGRDQIRMPMPRFTDFSYFQDADSSTIPQRRPRSPSLNEDDIEFSEDEDSTSSSEVPSDDSDDSDYSESA</sequence>
<evidence type="ECO:0000313" key="3">
    <source>
        <dbReference type="EMBL" id="KAJ8651904.1"/>
    </source>
</evidence>